<evidence type="ECO:0000313" key="2">
    <source>
        <dbReference type="EMBL" id="ABK14761.1"/>
    </source>
</evidence>
<dbReference type="STRING" id="349307.Mthe_0976"/>
<dbReference type="GO" id="GO:0043546">
    <property type="term" value="F:molybdopterin cofactor binding"/>
    <property type="evidence" value="ECO:0007669"/>
    <property type="project" value="InterPro"/>
</dbReference>
<evidence type="ECO:0000313" key="3">
    <source>
        <dbReference type="Proteomes" id="UP000000674"/>
    </source>
</evidence>
<organism evidence="2 3">
    <name type="scientific">Methanothrix thermoacetophila (strain DSM 6194 / JCM 14653 / NBRC 101360 / PT)</name>
    <name type="common">Methanosaeta thermophila</name>
    <dbReference type="NCBI Taxonomy" id="349307"/>
    <lineage>
        <taxon>Archaea</taxon>
        <taxon>Methanobacteriati</taxon>
        <taxon>Methanobacteriota</taxon>
        <taxon>Stenosarchaea group</taxon>
        <taxon>Methanomicrobia</taxon>
        <taxon>Methanotrichales</taxon>
        <taxon>Methanotrichaceae</taxon>
        <taxon>Methanothrix</taxon>
    </lineage>
</organism>
<dbReference type="GO" id="GO:0016491">
    <property type="term" value="F:oxidoreductase activity"/>
    <property type="evidence" value="ECO:0007669"/>
    <property type="project" value="UniProtKB-KW"/>
</dbReference>
<dbReference type="GeneID" id="4462689"/>
<dbReference type="InterPro" id="IPR006657">
    <property type="entry name" value="MoPterin_dinucl-bd_dom"/>
</dbReference>
<dbReference type="Pfam" id="PF01568">
    <property type="entry name" value="Molydop_binding"/>
    <property type="match status" value="1"/>
</dbReference>
<dbReference type="Proteomes" id="UP000000674">
    <property type="component" value="Chromosome"/>
</dbReference>
<feature type="domain" description="Molybdopterin dinucleotide-binding" evidence="1">
    <location>
        <begin position="5"/>
        <end position="101"/>
    </location>
</feature>
<gene>
    <name evidence="2" type="ordered locus">Mthe_0976</name>
</gene>
<dbReference type="PIRSF" id="PIRSF015873">
    <property type="entry name" value="FwdD"/>
    <property type="match status" value="1"/>
</dbReference>
<dbReference type="RefSeq" id="WP_011696155.1">
    <property type="nucleotide sequence ID" value="NC_008553.1"/>
</dbReference>
<dbReference type="HOGENOM" id="CLU_123704_1_0_2"/>
<keyword evidence="3" id="KW-1185">Reference proteome</keyword>
<accession>A0B7T7</accession>
<name>A0B7T7_METTP</name>
<dbReference type="EMBL" id="CP000477">
    <property type="protein sequence ID" value="ABK14761.1"/>
    <property type="molecule type" value="Genomic_DNA"/>
</dbReference>
<reference evidence="2 3" key="1">
    <citation type="submission" date="2006-10" db="EMBL/GenBank/DDBJ databases">
        <title>Complete sequence of Methanosaeta thermophila PT.</title>
        <authorList>
            <consortium name="US DOE Joint Genome Institute"/>
            <person name="Copeland A."/>
            <person name="Lucas S."/>
            <person name="Lapidus A."/>
            <person name="Barry K."/>
            <person name="Detter J.C."/>
            <person name="Glavina del Rio T."/>
            <person name="Hammon N."/>
            <person name="Israni S."/>
            <person name="Pitluck S."/>
            <person name="Chain P."/>
            <person name="Malfatti S."/>
            <person name="Shin M."/>
            <person name="Vergez L."/>
            <person name="Schmutz J."/>
            <person name="Larimer F."/>
            <person name="Land M."/>
            <person name="Hauser L."/>
            <person name="Kyrpides N."/>
            <person name="Kim E."/>
            <person name="Smith K.S."/>
            <person name="Ingram-Smith C."/>
            <person name="Richardson P."/>
        </authorList>
    </citation>
    <scope>NUCLEOTIDE SEQUENCE [LARGE SCALE GENOMIC DNA]</scope>
    <source>
        <strain evidence="3">DSM 6194 / JCM 14653 / NBRC 101360 / PT</strain>
    </source>
</reference>
<protein>
    <submittedName>
        <fullName evidence="2">Formylmethanofuran dehydrogenase, subunit D</fullName>
        <ecNumber evidence="2">1.2.99.5</ecNumber>
    </submittedName>
</protein>
<sequence>MRVTIVTFRDIFQSEVQEVDRFGEDYRRMSAVVFLDKSDAAKAGIKDGSNVLVESDNGRVVVVARISDDAHPGLAFMPNSPWSNRLVPAETDDTRIPSYKSISATVSVTDDKVPTVEDLLRELVS</sequence>
<keyword evidence="2" id="KW-0560">Oxidoreductase</keyword>
<dbReference type="Gene3D" id="2.40.40.20">
    <property type="match status" value="1"/>
</dbReference>
<dbReference type="AlphaFoldDB" id="A0B7T7"/>
<proteinExistence type="predicted"/>
<evidence type="ECO:0000259" key="1">
    <source>
        <dbReference type="Pfam" id="PF01568"/>
    </source>
</evidence>
<dbReference type="EC" id="1.2.99.5" evidence="2"/>
<dbReference type="SUPFAM" id="SSF50692">
    <property type="entry name" value="ADC-like"/>
    <property type="match status" value="1"/>
</dbReference>
<dbReference type="InterPro" id="IPR012040">
    <property type="entry name" value="Formylmethanofuran_DH_dsu"/>
</dbReference>
<dbReference type="KEGG" id="mtp:Mthe_0976"/>
<dbReference type="OrthoDB" id="146286at2157"/>
<dbReference type="InterPro" id="IPR009010">
    <property type="entry name" value="Asp_de-COase-like_dom_sf"/>
</dbReference>